<proteinExistence type="inferred from homology"/>
<dbReference type="Gene3D" id="2.40.30.10">
    <property type="entry name" value="Translation factors"/>
    <property type="match status" value="1"/>
</dbReference>
<dbReference type="Pfam" id="PF00297">
    <property type="entry name" value="Ribosomal_L3"/>
    <property type="match status" value="1"/>
</dbReference>
<keyword evidence="5" id="KW-0687">Ribonucleoprotein</keyword>
<dbReference type="InterPro" id="IPR009000">
    <property type="entry name" value="Transl_B-barrel_sf"/>
</dbReference>
<protein>
    <recommendedName>
        <fullName evidence="6">50S ribosomal protein L3</fullName>
    </recommendedName>
</protein>
<evidence type="ECO:0000256" key="2">
    <source>
        <dbReference type="ARBA" id="ARBA00022730"/>
    </source>
</evidence>
<dbReference type="AlphaFoldDB" id="A0A2M7BZD0"/>
<evidence type="ECO:0000256" key="4">
    <source>
        <dbReference type="ARBA" id="ARBA00022980"/>
    </source>
</evidence>
<organism evidence="7 8">
    <name type="scientific">bacterium (Candidatus Gribaldobacteria) CG03_land_8_20_14_0_80_36_40</name>
    <dbReference type="NCBI Taxonomy" id="2014271"/>
    <lineage>
        <taxon>Bacteria</taxon>
        <taxon>Candidatus Gribaldobacteria</taxon>
    </lineage>
</organism>
<dbReference type="EMBL" id="PEUS01000018">
    <property type="protein sequence ID" value="PIV14094.1"/>
    <property type="molecule type" value="Genomic_DNA"/>
</dbReference>
<dbReference type="Gene3D" id="3.30.160.810">
    <property type="match status" value="1"/>
</dbReference>
<dbReference type="Proteomes" id="UP000228816">
    <property type="component" value="Unassembled WGS sequence"/>
</dbReference>
<dbReference type="NCBIfam" id="TIGR03625">
    <property type="entry name" value="L3_bact"/>
    <property type="match status" value="1"/>
</dbReference>
<dbReference type="GO" id="GO:0019843">
    <property type="term" value="F:rRNA binding"/>
    <property type="evidence" value="ECO:0007669"/>
    <property type="project" value="UniProtKB-KW"/>
</dbReference>
<gene>
    <name evidence="7" type="ORF">COS44_00745</name>
</gene>
<name>A0A2M7BZD0_9BACT</name>
<evidence type="ECO:0000256" key="1">
    <source>
        <dbReference type="ARBA" id="ARBA00006540"/>
    </source>
</evidence>
<dbReference type="PANTHER" id="PTHR11229:SF16">
    <property type="entry name" value="LARGE RIBOSOMAL SUBUNIT PROTEIN UL3C"/>
    <property type="match status" value="1"/>
</dbReference>
<keyword evidence="4 7" id="KW-0689">Ribosomal protein</keyword>
<accession>A0A2M7BZD0</accession>
<evidence type="ECO:0000256" key="5">
    <source>
        <dbReference type="ARBA" id="ARBA00023274"/>
    </source>
</evidence>
<sequence>MTFILGRKIKMSQIFSKAGKVIPVTLIEAGPCFITQLKEKEKPRTRTSSVQGKDGYDAIQIGFERLKEKKVKKSQKQKPLRYLREFKGDISKYKVGQRIDVSTFKEGDKVKISGVSKGKGFQGAVKRWGFSGRNASHGVKHEQRTLGSVGSTDAERVFKGRKMPGRTGGERVTKRNSEIVKIDLENNLIAVKGAVPGRRGTLLEISC</sequence>
<evidence type="ECO:0000256" key="3">
    <source>
        <dbReference type="ARBA" id="ARBA00022884"/>
    </source>
</evidence>
<dbReference type="InterPro" id="IPR019927">
    <property type="entry name" value="Ribosomal_uL3_bac/org-type"/>
</dbReference>
<dbReference type="GO" id="GO:0006412">
    <property type="term" value="P:translation"/>
    <property type="evidence" value="ECO:0007669"/>
    <property type="project" value="UniProtKB-UniRule"/>
</dbReference>
<keyword evidence="2" id="KW-0699">rRNA-binding</keyword>
<evidence type="ECO:0000313" key="8">
    <source>
        <dbReference type="Proteomes" id="UP000228816"/>
    </source>
</evidence>
<dbReference type="FunFam" id="2.40.30.10:FF:000004">
    <property type="entry name" value="50S ribosomal protein L3"/>
    <property type="match status" value="1"/>
</dbReference>
<keyword evidence="3" id="KW-0694">RNA-binding</keyword>
<dbReference type="GO" id="GO:0022625">
    <property type="term" value="C:cytosolic large ribosomal subunit"/>
    <property type="evidence" value="ECO:0007669"/>
    <property type="project" value="TreeGrafter"/>
</dbReference>
<dbReference type="InterPro" id="IPR000597">
    <property type="entry name" value="Ribosomal_uL3"/>
</dbReference>
<reference evidence="8" key="1">
    <citation type="submission" date="2017-09" db="EMBL/GenBank/DDBJ databases">
        <title>Depth-based differentiation of microbial function through sediment-hosted aquifers and enrichment of novel symbionts in the deep terrestrial subsurface.</title>
        <authorList>
            <person name="Probst A.J."/>
            <person name="Ladd B."/>
            <person name="Jarett J.K."/>
            <person name="Geller-Mcgrath D.E."/>
            <person name="Sieber C.M.K."/>
            <person name="Emerson J.B."/>
            <person name="Anantharaman K."/>
            <person name="Thomas B.C."/>
            <person name="Malmstrom R."/>
            <person name="Stieglmeier M."/>
            <person name="Klingl A."/>
            <person name="Woyke T."/>
            <person name="Ryan C.M."/>
            <person name="Banfield J.F."/>
        </authorList>
    </citation>
    <scope>NUCLEOTIDE SEQUENCE [LARGE SCALE GENOMIC DNA]</scope>
</reference>
<evidence type="ECO:0000313" key="7">
    <source>
        <dbReference type="EMBL" id="PIV14094.1"/>
    </source>
</evidence>
<dbReference type="PANTHER" id="PTHR11229">
    <property type="entry name" value="50S RIBOSOMAL PROTEIN L3"/>
    <property type="match status" value="1"/>
</dbReference>
<comment type="caution">
    <text evidence="7">The sequence shown here is derived from an EMBL/GenBank/DDBJ whole genome shotgun (WGS) entry which is preliminary data.</text>
</comment>
<dbReference type="GO" id="GO:0003735">
    <property type="term" value="F:structural constituent of ribosome"/>
    <property type="evidence" value="ECO:0007669"/>
    <property type="project" value="UniProtKB-UniRule"/>
</dbReference>
<evidence type="ECO:0000256" key="6">
    <source>
        <dbReference type="NCBIfam" id="TIGR03625"/>
    </source>
</evidence>
<dbReference type="SUPFAM" id="SSF50447">
    <property type="entry name" value="Translation proteins"/>
    <property type="match status" value="1"/>
</dbReference>
<comment type="similarity">
    <text evidence="1">Belongs to the universal ribosomal protein uL3 family.</text>
</comment>